<protein>
    <recommendedName>
        <fullName evidence="5">Integral membrane protein</fullName>
    </recommendedName>
</protein>
<feature type="region of interest" description="Disordered" evidence="1">
    <location>
        <begin position="240"/>
        <end position="260"/>
    </location>
</feature>
<name>F3ZW38_MAHA5</name>
<gene>
    <name evidence="3" type="ordered locus">Mahau_1223</name>
</gene>
<evidence type="ECO:0000313" key="4">
    <source>
        <dbReference type="Proteomes" id="UP000008457"/>
    </source>
</evidence>
<keyword evidence="2" id="KW-0472">Membrane</keyword>
<evidence type="ECO:0000313" key="3">
    <source>
        <dbReference type="EMBL" id="AEE96418.1"/>
    </source>
</evidence>
<sequence length="260" mass="29840">MAGGFFNRLYYGNDKKPDLTKEQVSGSRFKLFFDVLGVRFWKLVQLNLLYLLFCIPIITIGPATAGMTLVLRNWARDDHSWVWSDFWDGMKSNFWQALAVFGIDVLAGVILWVNIRFYNAMGQTNQIFFMVKYLVLGIALIFAMMHIYIYPMMVTYKLRLRDMLKNAFIFTAAKLPHTIGIFALCVGLFIASIYLYVLPLFIITFSLCGLIVNSFTNAVFDKYINVHLDDSGHYVPIEDEKTDEEPVADEKSLEKSGVRA</sequence>
<dbReference type="Proteomes" id="UP000008457">
    <property type="component" value="Chromosome"/>
</dbReference>
<dbReference type="AlphaFoldDB" id="F3ZW38"/>
<feature type="transmembrane region" description="Helical" evidence="2">
    <location>
        <begin position="127"/>
        <end position="150"/>
    </location>
</feature>
<feature type="transmembrane region" description="Helical" evidence="2">
    <location>
        <begin position="94"/>
        <end position="115"/>
    </location>
</feature>
<evidence type="ECO:0000256" key="2">
    <source>
        <dbReference type="SAM" id="Phobius"/>
    </source>
</evidence>
<dbReference type="Pfam" id="PF04854">
    <property type="entry name" value="DUF624"/>
    <property type="match status" value="1"/>
</dbReference>
<organism evidence="3 4">
    <name type="scientific">Mahella australiensis (strain DSM 15567 / CIP 107919 / 50-1 BON)</name>
    <dbReference type="NCBI Taxonomy" id="697281"/>
    <lineage>
        <taxon>Bacteria</taxon>
        <taxon>Bacillati</taxon>
        <taxon>Bacillota</taxon>
        <taxon>Clostridia</taxon>
        <taxon>Thermoanaerobacterales</taxon>
        <taxon>Thermoanaerobacterales Family IV. Incertae Sedis</taxon>
        <taxon>Mahella</taxon>
    </lineage>
</organism>
<evidence type="ECO:0000256" key="1">
    <source>
        <dbReference type="SAM" id="MobiDB-lite"/>
    </source>
</evidence>
<accession>F3ZW38</accession>
<evidence type="ECO:0008006" key="5">
    <source>
        <dbReference type="Google" id="ProtNLM"/>
    </source>
</evidence>
<keyword evidence="2" id="KW-0812">Transmembrane</keyword>
<proteinExistence type="predicted"/>
<dbReference type="InterPro" id="IPR006938">
    <property type="entry name" value="DUF624"/>
</dbReference>
<dbReference type="eggNOG" id="COG5578">
    <property type="taxonomic scope" value="Bacteria"/>
</dbReference>
<feature type="compositionally biased region" description="Basic and acidic residues" evidence="1">
    <location>
        <begin position="248"/>
        <end position="260"/>
    </location>
</feature>
<dbReference type="KEGG" id="mas:Mahau_1223"/>
<keyword evidence="4" id="KW-1185">Reference proteome</keyword>
<dbReference type="EMBL" id="CP002360">
    <property type="protein sequence ID" value="AEE96418.1"/>
    <property type="molecule type" value="Genomic_DNA"/>
</dbReference>
<feature type="transmembrane region" description="Helical" evidence="2">
    <location>
        <begin position="179"/>
        <end position="212"/>
    </location>
</feature>
<dbReference type="STRING" id="697281.Mahau_1223"/>
<dbReference type="RefSeq" id="WP_013780848.1">
    <property type="nucleotide sequence ID" value="NC_015520.1"/>
</dbReference>
<keyword evidence="2" id="KW-1133">Transmembrane helix</keyword>
<reference evidence="3 4" key="2">
    <citation type="journal article" date="2011" name="Stand. Genomic Sci.">
        <title>Complete genome sequence of Mahella australiensis type strain (50-1 BON).</title>
        <authorList>
            <person name="Sikorski J."/>
            <person name="Teshima H."/>
            <person name="Nolan M."/>
            <person name="Lucas S."/>
            <person name="Hammon N."/>
            <person name="Deshpande S."/>
            <person name="Cheng J.F."/>
            <person name="Pitluck S."/>
            <person name="Liolios K."/>
            <person name="Pagani I."/>
            <person name="Ivanova N."/>
            <person name="Huntemann M."/>
            <person name="Mavromatis K."/>
            <person name="Ovchinikova G."/>
            <person name="Pati A."/>
            <person name="Tapia R."/>
            <person name="Han C."/>
            <person name="Goodwin L."/>
            <person name="Chen A."/>
            <person name="Palaniappan K."/>
            <person name="Land M."/>
            <person name="Hauser L."/>
            <person name="Ngatchou-Djao O.D."/>
            <person name="Rohde M."/>
            <person name="Pukall R."/>
            <person name="Spring S."/>
            <person name="Abt B."/>
            <person name="Goker M."/>
            <person name="Detter J.C."/>
            <person name="Woyke T."/>
            <person name="Bristow J."/>
            <person name="Markowitz V."/>
            <person name="Hugenholtz P."/>
            <person name="Eisen J.A."/>
            <person name="Kyrpides N.C."/>
            <person name="Klenk H.P."/>
            <person name="Lapidus A."/>
        </authorList>
    </citation>
    <scope>NUCLEOTIDE SEQUENCE [LARGE SCALE GENOMIC DNA]</scope>
    <source>
        <strain evidence="4">DSM 15567 / CIP 107919 / 50-1 BON</strain>
    </source>
</reference>
<feature type="transmembrane region" description="Helical" evidence="2">
    <location>
        <begin position="48"/>
        <end position="74"/>
    </location>
</feature>
<dbReference type="HOGENOM" id="CLU_081578_0_1_9"/>
<reference evidence="4" key="1">
    <citation type="submission" date="2010-11" db="EMBL/GenBank/DDBJ databases">
        <title>The complete genome of Mahella australiensis DSM 15567.</title>
        <authorList>
            <consortium name="US DOE Joint Genome Institute (JGI-PGF)"/>
            <person name="Lucas S."/>
            <person name="Copeland A."/>
            <person name="Lapidus A."/>
            <person name="Bruce D."/>
            <person name="Goodwin L."/>
            <person name="Pitluck S."/>
            <person name="Kyrpides N."/>
            <person name="Mavromatis K."/>
            <person name="Pagani I."/>
            <person name="Ivanova N."/>
            <person name="Teshima H."/>
            <person name="Brettin T."/>
            <person name="Detter J.C."/>
            <person name="Han C."/>
            <person name="Tapia R."/>
            <person name="Land M."/>
            <person name="Hauser L."/>
            <person name="Markowitz V."/>
            <person name="Cheng J.-F."/>
            <person name="Hugenholtz P."/>
            <person name="Woyke T."/>
            <person name="Wu D."/>
            <person name="Spring S."/>
            <person name="Pukall R."/>
            <person name="Steenblock K."/>
            <person name="Schneider S."/>
            <person name="Klenk H.-P."/>
            <person name="Eisen J.A."/>
        </authorList>
    </citation>
    <scope>NUCLEOTIDE SEQUENCE [LARGE SCALE GENOMIC DNA]</scope>
    <source>
        <strain evidence="4">DSM 15567 / CIP 107919 / 50-1 BON</strain>
    </source>
</reference>